<dbReference type="KEGG" id="gyu:FE374_03490"/>
<protein>
    <submittedName>
        <fullName evidence="3">DUF2273 domain-containing protein</fullName>
    </submittedName>
</protein>
<feature type="transmembrane region" description="Helical" evidence="1">
    <location>
        <begin position="27"/>
        <end position="49"/>
    </location>
</feature>
<organism evidence="3 5">
    <name type="scientific">Georgenia yuyongxinii</name>
    <dbReference type="NCBI Taxonomy" id="2589797"/>
    <lineage>
        <taxon>Bacteria</taxon>
        <taxon>Bacillati</taxon>
        <taxon>Actinomycetota</taxon>
        <taxon>Actinomycetes</taxon>
        <taxon>Micrococcales</taxon>
        <taxon>Bogoriellaceae</taxon>
        <taxon>Georgenia</taxon>
    </lineage>
</organism>
<dbReference type="Proteomes" id="UP000314616">
    <property type="component" value="Chromosome"/>
</dbReference>
<keyword evidence="1" id="KW-0472">Membrane</keyword>
<name>A0A552WMU9_9MICO</name>
<dbReference type="EMBL" id="CP040915">
    <property type="protein sequence ID" value="QDC23818.1"/>
    <property type="molecule type" value="Genomic_DNA"/>
</dbReference>
<dbReference type="RefSeq" id="WP_139927260.1">
    <property type="nucleotide sequence ID" value="NZ_CP040915.1"/>
</dbReference>
<evidence type="ECO:0000313" key="4">
    <source>
        <dbReference type="Proteomes" id="UP000314616"/>
    </source>
</evidence>
<evidence type="ECO:0000313" key="5">
    <source>
        <dbReference type="Proteomes" id="UP000318693"/>
    </source>
</evidence>
<dbReference type="EMBL" id="VJXR01000054">
    <property type="protein sequence ID" value="TRW44108.1"/>
    <property type="molecule type" value="Genomic_DNA"/>
</dbReference>
<sequence length="59" mass="5692">MSASQTGLLAGLLLALAAILGGFNGFLLALVLGALGWLVGAVVSGQLDLSGLLAGRGRG</sequence>
<keyword evidence="5" id="KW-1185">Reference proteome</keyword>
<proteinExistence type="predicted"/>
<accession>A0A552WMU9</accession>
<reference evidence="2 4" key="1">
    <citation type="submission" date="2019-05" db="EMBL/GenBank/DDBJ databases">
        <title>Georgenia *** sp. nov., and Georgenia *** sp. nov., isolated from the intestinal contents of plateau pika (Ochotona curzoniae) in the Qinghai-Tibet plateau of China.</title>
        <authorList>
            <person name="Tian Z."/>
        </authorList>
    </citation>
    <scope>NUCLEOTIDE SEQUENCE [LARGE SCALE GENOMIC DNA]</scope>
    <source>
        <strain evidence="2 4">Z443</strain>
    </source>
</reference>
<evidence type="ECO:0000313" key="2">
    <source>
        <dbReference type="EMBL" id="QDC23818.1"/>
    </source>
</evidence>
<dbReference type="AlphaFoldDB" id="A0A552WMU9"/>
<evidence type="ECO:0000313" key="3">
    <source>
        <dbReference type="EMBL" id="TRW44108.1"/>
    </source>
</evidence>
<evidence type="ECO:0000256" key="1">
    <source>
        <dbReference type="SAM" id="Phobius"/>
    </source>
</evidence>
<reference evidence="3 5" key="2">
    <citation type="submission" date="2019-07" db="EMBL/GenBank/DDBJ databases">
        <title>Georgenia wutianyii sp. nov. and Georgenia *** sp. nov. isolated from plateau pika (Ochotona curzoniae) in the Qinghai-Tibet plateau of China.</title>
        <authorList>
            <person name="Tian Z."/>
        </authorList>
    </citation>
    <scope>NUCLEOTIDE SEQUENCE [LARGE SCALE GENOMIC DNA]</scope>
    <source>
        <strain evidence="3 5">Z446</strain>
    </source>
</reference>
<keyword evidence="1" id="KW-1133">Transmembrane helix</keyword>
<dbReference type="Proteomes" id="UP000318693">
    <property type="component" value="Unassembled WGS sequence"/>
</dbReference>
<accession>A0A5B8C007</accession>
<keyword evidence="1" id="KW-0812">Transmembrane</keyword>
<gene>
    <name evidence="2" type="ORF">FE374_03490</name>
    <name evidence="3" type="ORF">FJ693_14880</name>
</gene>